<evidence type="ECO:0000256" key="7">
    <source>
        <dbReference type="ARBA" id="ARBA00023136"/>
    </source>
</evidence>
<feature type="transmembrane region" description="Helical" evidence="8">
    <location>
        <begin position="441"/>
        <end position="461"/>
    </location>
</feature>
<dbReference type="SUPFAM" id="SSF81345">
    <property type="entry name" value="ABC transporter involved in vitamin B12 uptake, BtuC"/>
    <property type="match status" value="2"/>
</dbReference>
<evidence type="ECO:0000313" key="10">
    <source>
        <dbReference type="Proteomes" id="UP000257706"/>
    </source>
</evidence>
<comment type="similarity">
    <text evidence="2">Belongs to the binding-protein-dependent transport system permease family. FecCD subfamily.</text>
</comment>
<evidence type="ECO:0000256" key="5">
    <source>
        <dbReference type="ARBA" id="ARBA00022692"/>
    </source>
</evidence>
<feature type="transmembrane region" description="Helical" evidence="8">
    <location>
        <begin position="187"/>
        <end position="209"/>
    </location>
</feature>
<evidence type="ECO:0000256" key="6">
    <source>
        <dbReference type="ARBA" id="ARBA00022989"/>
    </source>
</evidence>
<keyword evidence="4" id="KW-1003">Cell membrane</keyword>
<dbReference type="AlphaFoldDB" id="A0A3B9IHS8"/>
<keyword evidence="3" id="KW-0813">Transport</keyword>
<feature type="transmembrane region" description="Helical" evidence="8">
    <location>
        <begin position="519"/>
        <end position="539"/>
    </location>
</feature>
<name>A0A3B9IHS8_9PROT</name>
<keyword evidence="7 8" id="KW-0472">Membrane</keyword>
<feature type="transmembrane region" description="Helical" evidence="8">
    <location>
        <begin position="51"/>
        <end position="70"/>
    </location>
</feature>
<feature type="transmembrane region" description="Helical" evidence="8">
    <location>
        <begin position="560"/>
        <end position="587"/>
    </location>
</feature>
<evidence type="ECO:0000256" key="4">
    <source>
        <dbReference type="ARBA" id="ARBA00022475"/>
    </source>
</evidence>
<comment type="subcellular location">
    <subcellularLocation>
        <location evidence="1">Cell membrane</location>
        <topology evidence="1">Multi-pass membrane protein</topology>
    </subcellularLocation>
</comment>
<evidence type="ECO:0000313" key="9">
    <source>
        <dbReference type="EMBL" id="HAE47278.1"/>
    </source>
</evidence>
<gene>
    <name evidence="9" type="ORF">DCK97_07640</name>
</gene>
<feature type="transmembrane region" description="Helical" evidence="8">
    <location>
        <begin position="229"/>
        <end position="257"/>
    </location>
</feature>
<accession>A0A3B9IHS8</accession>
<dbReference type="Pfam" id="PF01032">
    <property type="entry name" value="FecCD"/>
    <property type="match status" value="2"/>
</dbReference>
<keyword evidence="5 8" id="KW-0812">Transmembrane</keyword>
<comment type="caution">
    <text evidence="9">The sequence shown here is derived from an EMBL/GenBank/DDBJ whole genome shotgun (WGS) entry which is preliminary data.</text>
</comment>
<feature type="transmembrane region" description="Helical" evidence="8">
    <location>
        <begin position="111"/>
        <end position="129"/>
    </location>
</feature>
<dbReference type="EMBL" id="DMAI01000122">
    <property type="protein sequence ID" value="HAE47278.1"/>
    <property type="molecule type" value="Genomic_DNA"/>
</dbReference>
<dbReference type="InterPro" id="IPR000522">
    <property type="entry name" value="ABC_transptr_permease_BtuC"/>
</dbReference>
<feature type="transmembrane region" description="Helical" evidence="8">
    <location>
        <begin position="628"/>
        <end position="649"/>
    </location>
</feature>
<dbReference type="NCBIfam" id="NF007866">
    <property type="entry name" value="PRK10577.1-2"/>
    <property type="match status" value="1"/>
</dbReference>
<dbReference type="Proteomes" id="UP000257706">
    <property type="component" value="Unassembled WGS sequence"/>
</dbReference>
<feature type="transmembrane region" description="Helical" evidence="8">
    <location>
        <begin position="384"/>
        <end position="404"/>
    </location>
</feature>
<dbReference type="PANTHER" id="PTHR30472:SF37">
    <property type="entry name" value="FE(3+) DICITRATE TRANSPORT SYSTEM PERMEASE PROTEIN FECD-RELATED"/>
    <property type="match status" value="1"/>
</dbReference>
<feature type="transmembrane region" description="Helical" evidence="8">
    <location>
        <begin position="302"/>
        <end position="321"/>
    </location>
</feature>
<sequence length="656" mass="65823">MAERLRLFSPGALVWLGVAAVAALLSGLALGRSFSADPALDAIIRLDGVAPRILVSILAGAALGFSGALLQRVLRNPLAEPATLGIASGAQLALVLATIHAPLWLATGREAIAATGGLAAVALVLVLTWRRGLEPVSVVLAGMMVTLIAGAIAAAAILADGRYMMSLFIWGGGSLAQQSWGPAMGLALRLGLAVVAGALLIRPLTLFALDDGAARSLGLSLTRVRLAAVAVAAGLAASVVSEVGVIGFVGLAAPALARAAGARSPAGQLVWSPVIGAVLLWATDGAVMLLEARGIAGLPTGAATALLGGPLLLWLLPRLRMIERPPMRDRTARDLHHPRPRLALAGLFLLALVLVLAGLTLGRGPQGLHLATGTLFADLLPWRLPRVMVAAAAGAMLAAAGTVMQRVTANPLASPDVLGVGAGAGLGLALVLLGLDLPSTAARLAGAAAGSAAVLAFILAIAGRSGFGAERLLLAGLATAALANAVLVAVIATGGFRAFELLGWLAGSTAAITPGDARIAAGAALLLILPLGLAGRVLALLPLGAPVAQAAGLTVGRARFLLVLLSALLTAAAALHVGPLGFVGLIAPHAARLLGLRRPLAQLAGAVLIGISLMVAADWLARMAAFPYQLPVGLFASILGGPYLVWLLGRGRHRRS</sequence>
<dbReference type="GO" id="GO:0022857">
    <property type="term" value="F:transmembrane transporter activity"/>
    <property type="evidence" value="ECO:0007669"/>
    <property type="project" value="InterPro"/>
</dbReference>
<organism evidence="9 10">
    <name type="scientific">Tistrella mobilis</name>
    <dbReference type="NCBI Taxonomy" id="171437"/>
    <lineage>
        <taxon>Bacteria</taxon>
        <taxon>Pseudomonadati</taxon>
        <taxon>Pseudomonadota</taxon>
        <taxon>Alphaproteobacteria</taxon>
        <taxon>Geminicoccales</taxon>
        <taxon>Geminicoccaceae</taxon>
        <taxon>Tistrella</taxon>
    </lineage>
</organism>
<dbReference type="PANTHER" id="PTHR30472">
    <property type="entry name" value="FERRIC ENTEROBACTIN TRANSPORT SYSTEM PERMEASE PROTEIN"/>
    <property type="match status" value="1"/>
</dbReference>
<feature type="transmembrane region" description="Helical" evidence="8">
    <location>
        <begin position="416"/>
        <end position="435"/>
    </location>
</feature>
<dbReference type="GO" id="GO:0005886">
    <property type="term" value="C:plasma membrane"/>
    <property type="evidence" value="ECO:0007669"/>
    <property type="project" value="UniProtKB-SubCell"/>
</dbReference>
<evidence type="ECO:0000256" key="8">
    <source>
        <dbReference type="SAM" id="Phobius"/>
    </source>
</evidence>
<proteinExistence type="inferred from homology"/>
<dbReference type="InterPro" id="IPR037294">
    <property type="entry name" value="ABC_BtuC-like"/>
</dbReference>
<feature type="transmembrane region" description="Helical" evidence="8">
    <location>
        <begin position="82"/>
        <end position="105"/>
    </location>
</feature>
<feature type="transmembrane region" description="Helical" evidence="8">
    <location>
        <begin position="136"/>
        <end position="157"/>
    </location>
</feature>
<protein>
    <submittedName>
        <fullName evidence="9">Fe(3+)-hydroxamate ABC transporter permease FhuB</fullName>
    </submittedName>
</protein>
<keyword evidence="6 8" id="KW-1133">Transmembrane helix</keyword>
<feature type="transmembrane region" description="Helical" evidence="8">
    <location>
        <begin position="599"/>
        <end position="621"/>
    </location>
</feature>
<dbReference type="Gene3D" id="1.10.3470.10">
    <property type="entry name" value="ABC transporter involved in vitamin B12 uptake, BtuC"/>
    <property type="match status" value="2"/>
</dbReference>
<dbReference type="GO" id="GO:0033214">
    <property type="term" value="P:siderophore-iron import into cell"/>
    <property type="evidence" value="ECO:0007669"/>
    <property type="project" value="TreeGrafter"/>
</dbReference>
<evidence type="ECO:0000256" key="2">
    <source>
        <dbReference type="ARBA" id="ARBA00007935"/>
    </source>
</evidence>
<evidence type="ECO:0000256" key="1">
    <source>
        <dbReference type="ARBA" id="ARBA00004651"/>
    </source>
</evidence>
<reference evidence="9 10" key="1">
    <citation type="journal article" date="2018" name="Nat. Biotechnol.">
        <title>A standardized bacterial taxonomy based on genome phylogeny substantially revises the tree of life.</title>
        <authorList>
            <person name="Parks D.H."/>
            <person name="Chuvochina M."/>
            <person name="Waite D.W."/>
            <person name="Rinke C."/>
            <person name="Skarshewski A."/>
            <person name="Chaumeil P.A."/>
            <person name="Hugenholtz P."/>
        </authorList>
    </citation>
    <scope>NUCLEOTIDE SEQUENCE [LARGE SCALE GENOMIC DNA]</scope>
    <source>
        <strain evidence="9">UBA8739</strain>
    </source>
</reference>
<feature type="transmembrane region" description="Helical" evidence="8">
    <location>
        <begin position="473"/>
        <end position="499"/>
    </location>
</feature>
<feature type="transmembrane region" description="Helical" evidence="8">
    <location>
        <begin position="342"/>
        <end position="364"/>
    </location>
</feature>
<evidence type="ECO:0000256" key="3">
    <source>
        <dbReference type="ARBA" id="ARBA00022448"/>
    </source>
</evidence>